<dbReference type="EMBL" id="MH892353">
    <property type="protein sequence ID" value="AYP29158.1"/>
    <property type="molecule type" value="Genomic_DNA"/>
</dbReference>
<protein>
    <submittedName>
        <fullName evidence="2">Uncharacterized protein</fullName>
    </submittedName>
</protein>
<gene>
    <name evidence="2" type="ORF">SW2_046</name>
</gene>
<organism evidence="2 3">
    <name type="scientific">Streptococcus phage SW2</name>
    <dbReference type="NCBI Taxonomy" id="2419640"/>
    <lineage>
        <taxon>Viruses</taxon>
        <taxon>Duplodnaviria</taxon>
        <taxon>Heunggongvirae</taxon>
        <taxon>Uroviricota</taxon>
        <taxon>Caudoviricetes</taxon>
        <taxon>Aliceevansviridae</taxon>
        <taxon>Moineauvirus</taxon>
        <taxon>Moineauvirus SW2</taxon>
    </lineage>
</organism>
<reference evidence="2 3" key="1">
    <citation type="journal article" date="2018" name="Viruses">
        <title>Biodiversity of Streptococcus thermophilus Phages in Global Dairy Fermentations.</title>
        <authorList>
            <person name="Lavelle K."/>
            <person name="Martinez I."/>
            <person name="Neve H."/>
            <person name="Lugli G."/>
            <person name="Franz C."/>
            <person name="Ventura M."/>
            <person name="Bello F."/>
            <person name="Sinderen D."/>
            <person name="Mahony J."/>
        </authorList>
    </citation>
    <scope>NUCLEOTIDE SEQUENCE [LARGE SCALE GENOMIC DNA]</scope>
</reference>
<name>A0A3S7W8M9_9CAUD</name>
<sequence length="98" mass="11163">MQGWTKKSMYWILLFIKYLLGLCIGLSAMRVSKKLPSHDRLTASEGVEPSSATRIKMLNRKFTLLSPPLQSYQPRFGFLKMAGFVYRSVSDTSVKKVT</sequence>
<keyword evidence="1" id="KW-1133">Transmembrane helix</keyword>
<evidence type="ECO:0000313" key="2">
    <source>
        <dbReference type="EMBL" id="AYP29158.1"/>
    </source>
</evidence>
<accession>A0A3S7W8M9</accession>
<keyword evidence="1" id="KW-0812">Transmembrane</keyword>
<dbReference type="Proteomes" id="UP000274713">
    <property type="component" value="Segment"/>
</dbReference>
<proteinExistence type="predicted"/>
<keyword evidence="3" id="KW-1185">Reference proteome</keyword>
<evidence type="ECO:0000313" key="3">
    <source>
        <dbReference type="Proteomes" id="UP000274713"/>
    </source>
</evidence>
<keyword evidence="1" id="KW-0472">Membrane</keyword>
<feature type="transmembrane region" description="Helical" evidence="1">
    <location>
        <begin position="12"/>
        <end position="31"/>
    </location>
</feature>
<evidence type="ECO:0000256" key="1">
    <source>
        <dbReference type="SAM" id="Phobius"/>
    </source>
</evidence>